<keyword evidence="3" id="KW-1185">Reference proteome</keyword>
<dbReference type="OrthoDB" id="7365827at2"/>
<dbReference type="RefSeq" id="WP_115793050.1">
    <property type="nucleotide sequence ID" value="NZ_QSLN01000013.1"/>
</dbReference>
<keyword evidence="2" id="KW-0808">Transferase</keyword>
<evidence type="ECO:0000313" key="3">
    <source>
        <dbReference type="Proteomes" id="UP000256329"/>
    </source>
</evidence>
<dbReference type="GO" id="GO:0032259">
    <property type="term" value="P:methylation"/>
    <property type="evidence" value="ECO:0007669"/>
    <property type="project" value="UniProtKB-KW"/>
</dbReference>
<sequence length="199" mass="22437">MDEATRQYFNERAESWDEKIRPETRERLAQIIKELGIKPGSRVLDVGCGTGILIPLLLEAVGPEGKVVAFDLAEKMLAIAKAKYGEEGVEYVQGDIACAPFPDGTFDEVICNSCFPHFKDQARAVREIFRILKPGGRAVVCHTMSREAINELHRSLGGVVRDHLLPEEEEMRRLFREAGFVEVELVNRPDRYLVTARKP</sequence>
<keyword evidence="2" id="KW-0489">Methyltransferase</keyword>
<dbReference type="GO" id="GO:0008757">
    <property type="term" value="F:S-adenosylmethionine-dependent methyltransferase activity"/>
    <property type="evidence" value="ECO:0007669"/>
    <property type="project" value="InterPro"/>
</dbReference>
<feature type="domain" description="Methyltransferase type 11" evidence="1">
    <location>
        <begin position="44"/>
        <end position="139"/>
    </location>
</feature>
<dbReference type="PANTHER" id="PTHR42912">
    <property type="entry name" value="METHYLTRANSFERASE"/>
    <property type="match status" value="1"/>
</dbReference>
<dbReference type="SUPFAM" id="SSF53335">
    <property type="entry name" value="S-adenosyl-L-methionine-dependent methyltransferases"/>
    <property type="match status" value="1"/>
</dbReference>
<gene>
    <name evidence="2" type="ORF">DXX99_08395</name>
</gene>
<proteinExistence type="predicted"/>
<dbReference type="EMBL" id="QSLN01000013">
    <property type="protein sequence ID" value="RDV82062.1"/>
    <property type="molecule type" value="Genomic_DNA"/>
</dbReference>
<dbReference type="InterPro" id="IPR050508">
    <property type="entry name" value="Methyltransf_Superfamily"/>
</dbReference>
<name>A0A3D8P392_9THEO</name>
<dbReference type="PROSITE" id="PS51608">
    <property type="entry name" value="SAM_MT_UBIE"/>
    <property type="match status" value="1"/>
</dbReference>
<evidence type="ECO:0000313" key="2">
    <source>
        <dbReference type="EMBL" id="RDV82062.1"/>
    </source>
</evidence>
<dbReference type="InterPro" id="IPR004033">
    <property type="entry name" value="UbiE/COQ5_MeTrFase"/>
</dbReference>
<reference evidence="2 3" key="1">
    <citation type="submission" date="2018-08" db="EMBL/GenBank/DDBJ databases">
        <title>Form III RuBisCO-mediated autotrophy in Thermodesulfobium bacteria.</title>
        <authorList>
            <person name="Toshchakov S.V."/>
            <person name="Kublanov I.V."/>
            <person name="Frolov E."/>
            <person name="Bonch-Osmolovskaya E.A."/>
            <person name="Tourova T.P."/>
            <person name="Chernych N.A."/>
            <person name="Lebedinsky A.V."/>
        </authorList>
    </citation>
    <scope>NUCLEOTIDE SEQUENCE [LARGE SCALE GENOMIC DNA]</scope>
    <source>
        <strain evidence="2 3">SR</strain>
    </source>
</reference>
<organism evidence="2 3">
    <name type="scientific">Ammonifex thiophilus</name>
    <dbReference type="NCBI Taxonomy" id="444093"/>
    <lineage>
        <taxon>Bacteria</taxon>
        <taxon>Bacillati</taxon>
        <taxon>Bacillota</taxon>
        <taxon>Clostridia</taxon>
        <taxon>Thermoanaerobacterales</taxon>
        <taxon>Thermoanaerobacteraceae</taxon>
        <taxon>Ammonifex</taxon>
    </lineage>
</organism>
<dbReference type="AlphaFoldDB" id="A0A3D8P392"/>
<dbReference type="InterPro" id="IPR013216">
    <property type="entry name" value="Methyltransf_11"/>
</dbReference>
<dbReference type="Proteomes" id="UP000256329">
    <property type="component" value="Unassembled WGS sequence"/>
</dbReference>
<comment type="caution">
    <text evidence="2">The sequence shown here is derived from an EMBL/GenBank/DDBJ whole genome shotgun (WGS) entry which is preliminary data.</text>
</comment>
<protein>
    <submittedName>
        <fullName evidence="2">Methyltransferase domain-containing protein</fullName>
    </submittedName>
</protein>
<dbReference type="Gene3D" id="3.40.50.150">
    <property type="entry name" value="Vaccinia Virus protein VP39"/>
    <property type="match status" value="1"/>
</dbReference>
<dbReference type="Pfam" id="PF08241">
    <property type="entry name" value="Methyltransf_11"/>
    <property type="match status" value="1"/>
</dbReference>
<dbReference type="PANTHER" id="PTHR42912:SF93">
    <property type="entry name" value="N6-ADENOSINE-METHYLTRANSFERASE TMT1A"/>
    <property type="match status" value="1"/>
</dbReference>
<evidence type="ECO:0000259" key="1">
    <source>
        <dbReference type="Pfam" id="PF08241"/>
    </source>
</evidence>
<dbReference type="CDD" id="cd02440">
    <property type="entry name" value="AdoMet_MTases"/>
    <property type="match status" value="1"/>
</dbReference>
<dbReference type="InterPro" id="IPR029063">
    <property type="entry name" value="SAM-dependent_MTases_sf"/>
</dbReference>
<accession>A0A3D8P392</accession>